<dbReference type="HOGENOM" id="CLU_2883130_0_0_5"/>
<protein>
    <submittedName>
        <fullName evidence="2">Uncharacterized protein</fullName>
    </submittedName>
</protein>
<accession>F7ZLP4</accession>
<dbReference type="RefSeq" id="WP_013962021.1">
    <property type="nucleotide sequence ID" value="NC_015730.1"/>
</dbReference>
<keyword evidence="1" id="KW-0472">Membrane</keyword>
<dbReference type="Proteomes" id="UP000001353">
    <property type="component" value="Chromosome"/>
</dbReference>
<sequence length="63" mass="7287">MNFLVMLTLFLVLSLVILFWLRSLLHPIRKKQPARADGRFATTRIDTITRDTRRSGGTSDVNR</sequence>
<evidence type="ECO:0000256" key="1">
    <source>
        <dbReference type="SAM" id="Phobius"/>
    </source>
</evidence>
<dbReference type="STRING" id="391595.RLO149_c021190"/>
<keyword evidence="1" id="KW-1133">Transmembrane helix</keyword>
<dbReference type="AlphaFoldDB" id="F7ZLP4"/>
<gene>
    <name evidence="2" type="ordered locus">RLO149_c021190</name>
</gene>
<keyword evidence="3" id="KW-1185">Reference proteome</keyword>
<keyword evidence="1" id="KW-0812">Transmembrane</keyword>
<reference evidence="2 3" key="1">
    <citation type="journal article" date="2011" name="BMC Genomics">
        <title>Comparative genome analysis and genome-guided physiological analysis of Roseobacter litoralis.</title>
        <authorList>
            <person name="Kalhoefer D."/>
            <person name="Thole S."/>
            <person name="Voget S."/>
            <person name="Lehmann R."/>
            <person name="Liesegang H."/>
            <person name="Wollher A."/>
            <person name="Daniel R."/>
            <person name="Simon M."/>
            <person name="Brinkhoff T."/>
        </authorList>
    </citation>
    <scope>NUCLEOTIDE SEQUENCE [LARGE SCALE GENOMIC DNA]</scope>
    <source>
        <strain evidence="3">ATCC 49566 / DSM 6996 / JCM 21268 / NBRC 15278 / OCh 149</strain>
    </source>
</reference>
<evidence type="ECO:0000313" key="2">
    <source>
        <dbReference type="EMBL" id="AEI94095.1"/>
    </source>
</evidence>
<dbReference type="KEGG" id="rli:RLO149_c021190"/>
<evidence type="ECO:0000313" key="3">
    <source>
        <dbReference type="Proteomes" id="UP000001353"/>
    </source>
</evidence>
<dbReference type="EMBL" id="CP002623">
    <property type="protein sequence ID" value="AEI94095.1"/>
    <property type="molecule type" value="Genomic_DNA"/>
</dbReference>
<organism evidence="2 3">
    <name type="scientific">Roseobacter litoralis (strain ATCC 49566 / DSM 6996 / JCM 21268 / NBRC 15278 / OCh 149)</name>
    <dbReference type="NCBI Taxonomy" id="391595"/>
    <lineage>
        <taxon>Bacteria</taxon>
        <taxon>Pseudomonadati</taxon>
        <taxon>Pseudomonadota</taxon>
        <taxon>Alphaproteobacteria</taxon>
        <taxon>Rhodobacterales</taxon>
        <taxon>Roseobacteraceae</taxon>
        <taxon>Roseobacter</taxon>
    </lineage>
</organism>
<feature type="transmembrane region" description="Helical" evidence="1">
    <location>
        <begin position="6"/>
        <end position="25"/>
    </location>
</feature>
<proteinExistence type="predicted"/>
<name>F7ZLP4_ROSLO</name>